<organism evidence="3 4">
    <name type="scientific">Ammonicoccus fulvus</name>
    <dbReference type="NCBI Taxonomy" id="3138240"/>
    <lineage>
        <taxon>Bacteria</taxon>
        <taxon>Bacillati</taxon>
        <taxon>Actinomycetota</taxon>
        <taxon>Actinomycetes</taxon>
        <taxon>Propionibacteriales</taxon>
        <taxon>Propionibacteriaceae</taxon>
        <taxon>Ammonicoccus</taxon>
    </lineage>
</organism>
<feature type="domain" description="DUF7168" evidence="2">
    <location>
        <begin position="251"/>
        <end position="348"/>
    </location>
</feature>
<dbReference type="EMBL" id="CP154795">
    <property type="protein sequence ID" value="XAN07556.1"/>
    <property type="molecule type" value="Genomic_DNA"/>
</dbReference>
<dbReference type="Pfam" id="PF10979">
    <property type="entry name" value="DUF2786"/>
    <property type="match status" value="1"/>
</dbReference>
<protein>
    <submittedName>
        <fullName evidence="3">DUF2786 domain-containing protein</fullName>
    </submittedName>
</protein>
<keyword evidence="4" id="KW-1185">Reference proteome</keyword>
<gene>
    <name evidence="3" type="ORF">AADG42_09695</name>
</gene>
<dbReference type="RefSeq" id="WP_425309020.1">
    <property type="nucleotide sequence ID" value="NZ_CP154795.1"/>
</dbReference>
<sequence>MTLNDSRDARSRADDAAAACREAVWISSADIAPTTVARLFDQADRRWRAAAAQWLDESLRSAQKTAWRRGWQPADVHRLARRKSALAARLSQEVMAFELGGYARATVDRTFWDQLGELERDRNAGRSDAPMRRRTADSDWARSAATAAQLLSLLRTLPQVQKLCPPPGEATPTTDRPTTVVDDRVLARVRGLLAKAESTEFEAEAEAFTEGAQALMTRHSIDRAMLDHQATDHDAPGALRIGIENPYEQPKALLLAVVAEANQCRSVWSQRLGFSTVVGFAAELAAVESLFTSLLLQATSAMGRQGARRTSRTGSRTRAFRASFLEAYACRIGERLRETAAKETERASAGAGFGAALLPVLAARRQETDSAFEEMFPETTTSSSSRSYDLDGWQAGTAAADLAHISWGSELP</sequence>
<evidence type="ECO:0000313" key="4">
    <source>
        <dbReference type="Proteomes" id="UP001442841"/>
    </source>
</evidence>
<proteinExistence type="predicted"/>
<accession>A0ABZ3FND3</accession>
<dbReference type="InterPro" id="IPR024498">
    <property type="entry name" value="DUF2786"/>
</dbReference>
<evidence type="ECO:0000259" key="1">
    <source>
        <dbReference type="Pfam" id="PF10979"/>
    </source>
</evidence>
<name>A0ABZ3FND3_9ACTN</name>
<feature type="domain" description="DUF2786" evidence="1">
    <location>
        <begin position="184"/>
        <end position="223"/>
    </location>
</feature>
<reference evidence="3 4" key="1">
    <citation type="submission" date="2024-04" db="EMBL/GenBank/DDBJ databases">
        <title>Isolation of an actinomycete strain from pig manure.</title>
        <authorList>
            <person name="Gong T."/>
            <person name="Yu Z."/>
            <person name="An M."/>
            <person name="Wei C."/>
            <person name="Yang W."/>
            <person name="Liu L."/>
        </authorList>
    </citation>
    <scope>NUCLEOTIDE SEQUENCE [LARGE SCALE GENOMIC DNA]</scope>
    <source>
        <strain evidence="3 4">ZF39</strain>
    </source>
</reference>
<dbReference type="InterPro" id="IPR055592">
    <property type="entry name" value="DUF7168"/>
</dbReference>
<dbReference type="Pfam" id="PF23771">
    <property type="entry name" value="DUF7168"/>
    <property type="match status" value="1"/>
</dbReference>
<dbReference type="Proteomes" id="UP001442841">
    <property type="component" value="Chromosome"/>
</dbReference>
<evidence type="ECO:0000259" key="2">
    <source>
        <dbReference type="Pfam" id="PF23771"/>
    </source>
</evidence>
<evidence type="ECO:0000313" key="3">
    <source>
        <dbReference type="EMBL" id="XAN07556.1"/>
    </source>
</evidence>